<evidence type="ECO:0000256" key="7">
    <source>
        <dbReference type="RuleBase" id="RU363019"/>
    </source>
</evidence>
<evidence type="ECO:0000313" key="10">
    <source>
        <dbReference type="Proteomes" id="UP000193685"/>
    </source>
</evidence>
<sequence length="178" mass="19801">MSSLYITEPPAHGKVLLQTTKGDVEIELFSKECPLACRNFIQLCLEGYMQTTSFHRIVPGFCIQAGDPTGTGTGGQSIWDAPFKDEFHARLKYNRRGLLGMANTGKPNDNGSQFFITLAATPELQERNTLFGKVVGNTIYNVDRIGKSELEESDRPRYPTRITGAQVLVNPFDDMVPR</sequence>
<evidence type="ECO:0000256" key="2">
    <source>
        <dbReference type="ARBA" id="ARBA00004123"/>
    </source>
</evidence>
<dbReference type="Pfam" id="PF00160">
    <property type="entry name" value="Pro_isomerase"/>
    <property type="match status" value="1"/>
</dbReference>
<comment type="caution">
    <text evidence="9">The sequence shown here is derived from an EMBL/GenBank/DDBJ whole genome shotgun (WGS) entry which is preliminary data.</text>
</comment>
<organism evidence="9 10">
    <name type="scientific">Protomyces lactucae-debilis</name>
    <dbReference type="NCBI Taxonomy" id="2754530"/>
    <lineage>
        <taxon>Eukaryota</taxon>
        <taxon>Fungi</taxon>
        <taxon>Dikarya</taxon>
        <taxon>Ascomycota</taxon>
        <taxon>Taphrinomycotina</taxon>
        <taxon>Taphrinomycetes</taxon>
        <taxon>Taphrinales</taxon>
        <taxon>Protomycetaceae</taxon>
        <taxon>Protomyces</taxon>
    </lineage>
</organism>
<feature type="domain" description="PPIase cyclophilin-type" evidence="8">
    <location>
        <begin position="22"/>
        <end position="167"/>
    </location>
</feature>
<feature type="non-terminal residue" evidence="9">
    <location>
        <position position="178"/>
    </location>
</feature>
<dbReference type="GeneID" id="63784957"/>
<evidence type="ECO:0000256" key="6">
    <source>
        <dbReference type="ARBA" id="ARBA00038509"/>
    </source>
</evidence>
<reference evidence="9 10" key="1">
    <citation type="submission" date="2016-07" db="EMBL/GenBank/DDBJ databases">
        <title>Pervasive Adenine N6-methylation of Active Genes in Fungi.</title>
        <authorList>
            <consortium name="DOE Joint Genome Institute"/>
            <person name="Mondo S.J."/>
            <person name="Dannebaum R.O."/>
            <person name="Kuo R.C."/>
            <person name="Labutti K."/>
            <person name="Haridas S."/>
            <person name="Kuo A."/>
            <person name="Salamov A."/>
            <person name="Ahrendt S.R."/>
            <person name="Lipzen A."/>
            <person name="Sullivan W."/>
            <person name="Andreopoulos W.B."/>
            <person name="Clum A."/>
            <person name="Lindquist E."/>
            <person name="Daum C."/>
            <person name="Ramamoorthy G.K."/>
            <person name="Gryganskyi A."/>
            <person name="Culley D."/>
            <person name="Magnuson J.K."/>
            <person name="James T.Y."/>
            <person name="O'Malley M.A."/>
            <person name="Stajich J.E."/>
            <person name="Spatafora J.W."/>
            <person name="Visel A."/>
            <person name="Grigoriev I.V."/>
        </authorList>
    </citation>
    <scope>NUCLEOTIDE SEQUENCE [LARGE SCALE GENOMIC DNA]</scope>
    <source>
        <strain evidence="9 10">12-1054</strain>
    </source>
</reference>
<protein>
    <recommendedName>
        <fullName evidence="7">Peptidyl-prolyl cis-trans isomerase</fullName>
        <shortName evidence="7">PPIase</shortName>
        <ecNumber evidence="7">5.2.1.8</ecNumber>
    </recommendedName>
</protein>
<keyword evidence="10" id="KW-1185">Reference proteome</keyword>
<dbReference type="InterPro" id="IPR002130">
    <property type="entry name" value="Cyclophilin-type_PPIase_dom"/>
</dbReference>
<comment type="similarity">
    <text evidence="6">Belongs to the cyclophilin-type PPIase family. CWC27 subfamily.</text>
</comment>
<dbReference type="EMBL" id="MCFI01000030">
    <property type="protein sequence ID" value="ORY74360.1"/>
    <property type="molecule type" value="Genomic_DNA"/>
</dbReference>
<dbReference type="OrthoDB" id="442970at2759"/>
<evidence type="ECO:0000256" key="4">
    <source>
        <dbReference type="ARBA" id="ARBA00023235"/>
    </source>
</evidence>
<name>A0A1Y2ERZ2_PROLT</name>
<dbReference type="PRINTS" id="PR00153">
    <property type="entry name" value="CSAPPISMRASE"/>
</dbReference>
<evidence type="ECO:0000313" key="9">
    <source>
        <dbReference type="EMBL" id="ORY74360.1"/>
    </source>
</evidence>
<keyword evidence="5" id="KW-0539">Nucleus</keyword>
<dbReference type="PROSITE" id="PS50072">
    <property type="entry name" value="CSA_PPIASE_2"/>
    <property type="match status" value="1"/>
</dbReference>
<dbReference type="SUPFAM" id="SSF50891">
    <property type="entry name" value="Cyclophilin-like"/>
    <property type="match status" value="1"/>
</dbReference>
<gene>
    <name evidence="9" type="ORF">BCR37DRAFT_372619</name>
</gene>
<keyword evidence="3 7" id="KW-0697">Rotamase</keyword>
<dbReference type="GO" id="GO:0003755">
    <property type="term" value="F:peptidyl-prolyl cis-trans isomerase activity"/>
    <property type="evidence" value="ECO:0007669"/>
    <property type="project" value="UniProtKB-UniRule"/>
</dbReference>
<evidence type="ECO:0000256" key="5">
    <source>
        <dbReference type="ARBA" id="ARBA00023242"/>
    </source>
</evidence>
<keyword evidence="4 7" id="KW-0413">Isomerase</keyword>
<dbReference type="Gene3D" id="2.40.100.10">
    <property type="entry name" value="Cyclophilin-like"/>
    <property type="match status" value="1"/>
</dbReference>
<evidence type="ECO:0000256" key="1">
    <source>
        <dbReference type="ARBA" id="ARBA00000971"/>
    </source>
</evidence>
<dbReference type="OMA" id="ASECDQD"/>
<dbReference type="EC" id="5.2.1.8" evidence="7"/>
<evidence type="ECO:0000256" key="3">
    <source>
        <dbReference type="ARBA" id="ARBA00023110"/>
    </source>
</evidence>
<dbReference type="Proteomes" id="UP000193685">
    <property type="component" value="Unassembled WGS sequence"/>
</dbReference>
<comment type="catalytic activity">
    <reaction evidence="1 7">
        <text>[protein]-peptidylproline (omega=180) = [protein]-peptidylproline (omega=0)</text>
        <dbReference type="Rhea" id="RHEA:16237"/>
        <dbReference type="Rhea" id="RHEA-COMP:10747"/>
        <dbReference type="Rhea" id="RHEA-COMP:10748"/>
        <dbReference type="ChEBI" id="CHEBI:83833"/>
        <dbReference type="ChEBI" id="CHEBI:83834"/>
        <dbReference type="EC" id="5.2.1.8"/>
    </reaction>
</comment>
<dbReference type="PANTHER" id="PTHR45625:SF6">
    <property type="entry name" value="SPLICEOSOME-ASSOCIATED PROTEIN CWC27 HOMOLOG"/>
    <property type="match status" value="1"/>
</dbReference>
<dbReference type="STRING" id="56484.A0A1Y2ERZ2"/>
<dbReference type="InterPro" id="IPR024936">
    <property type="entry name" value="Cyclophilin-type_PPIase"/>
</dbReference>
<evidence type="ECO:0000259" key="8">
    <source>
        <dbReference type="PROSITE" id="PS50072"/>
    </source>
</evidence>
<accession>A0A1Y2ERZ2</accession>
<dbReference type="PANTHER" id="PTHR45625">
    <property type="entry name" value="PEPTIDYL-PROLYL CIS-TRANS ISOMERASE-RELATED"/>
    <property type="match status" value="1"/>
</dbReference>
<dbReference type="PIRSF" id="PIRSF001467">
    <property type="entry name" value="Peptidylpro_ismrse"/>
    <property type="match status" value="1"/>
</dbReference>
<dbReference type="InterPro" id="IPR029000">
    <property type="entry name" value="Cyclophilin-like_dom_sf"/>
</dbReference>
<proteinExistence type="inferred from homology"/>
<dbReference type="GO" id="GO:0071013">
    <property type="term" value="C:catalytic step 2 spliceosome"/>
    <property type="evidence" value="ECO:0007669"/>
    <property type="project" value="TreeGrafter"/>
</dbReference>
<dbReference type="AlphaFoldDB" id="A0A1Y2ERZ2"/>
<comment type="subcellular location">
    <subcellularLocation>
        <location evidence="2">Nucleus</location>
    </subcellularLocation>
</comment>
<dbReference type="InterPro" id="IPR044666">
    <property type="entry name" value="Cyclophilin_A-like"/>
</dbReference>
<dbReference type="RefSeq" id="XP_040722009.1">
    <property type="nucleotide sequence ID" value="XM_040868358.1"/>
</dbReference>
<comment type="function">
    <text evidence="7">PPIases accelerate the folding of proteins. It catalyzes the cis-trans isomerization of proline imidic peptide bonds in oligopeptides.</text>
</comment>